<proteinExistence type="predicted"/>
<evidence type="ECO:0000313" key="1">
    <source>
        <dbReference type="EMBL" id="KEJ82456.1"/>
    </source>
</evidence>
<protein>
    <submittedName>
        <fullName evidence="1">Uncharacterized protein</fullName>
    </submittedName>
</protein>
<sequence>MILQNLIDLTEVKCQDFDKIISAKKGWNPMVIGMVAIVCCTRTKMERARARRFDDRQRARRSGIREEDLQSEKQLKYERDINEEWKNFDLQPGNHITEETIEAISRLIYQRSSIQSEELGSYNTATSSRKRQRNPELGKNIWKDYLEN</sequence>
<gene>
    <name evidence="1" type="ORF">OXYTRIMIC_273</name>
</gene>
<evidence type="ECO:0000313" key="2">
    <source>
        <dbReference type="Proteomes" id="UP000053232"/>
    </source>
</evidence>
<keyword evidence="2" id="KW-1185">Reference proteome</keyword>
<name>A0A073HZ19_9SPIT</name>
<accession>A0A073HZ19</accession>
<dbReference type="Proteomes" id="UP000053232">
    <property type="component" value="Unassembled WGS sequence"/>
</dbReference>
<reference evidence="2" key="1">
    <citation type="journal article" date="2014" name="Cell">
        <title>The Architecture of a Scrambled Genome Reveals Massive Levels of Genomic Rearrangement during Development.</title>
        <authorList>
            <person name="Chen X."/>
            <person name="Bracht J.R."/>
            <person name="Goldman A.D."/>
            <person name="Dolzhenko E."/>
            <person name="Clay D.M."/>
            <person name="Swart E.C."/>
            <person name="Perlman D.H."/>
            <person name="Doak T.G."/>
            <person name="Stuart A."/>
            <person name="Amemiya C.T."/>
            <person name="Sebra R.P."/>
            <person name="Landweber L.F."/>
        </authorList>
    </citation>
    <scope>NUCLEOTIDE SEQUENCE [LARGE SCALE GENOMIC DNA]</scope>
    <source>
        <strain evidence="2">JRB310</strain>
    </source>
</reference>
<organism evidence="1 2">
    <name type="scientific">Oxytricha trifallax</name>
    <dbReference type="NCBI Taxonomy" id="1172189"/>
    <lineage>
        <taxon>Eukaryota</taxon>
        <taxon>Sar</taxon>
        <taxon>Alveolata</taxon>
        <taxon>Ciliophora</taxon>
        <taxon>Intramacronucleata</taxon>
        <taxon>Spirotrichea</taxon>
        <taxon>Stichotrichia</taxon>
        <taxon>Sporadotrichida</taxon>
        <taxon>Oxytrichidae</taxon>
        <taxon>Oxytrichinae</taxon>
        <taxon>Oxytricha</taxon>
    </lineage>
</organism>
<dbReference type="EMBL" id="ARYC01019441">
    <property type="protein sequence ID" value="KEJ82456.1"/>
    <property type="molecule type" value="Genomic_DNA"/>
</dbReference>
<comment type="caution">
    <text evidence="1">The sequence shown here is derived from an EMBL/GenBank/DDBJ whole genome shotgun (WGS) entry which is preliminary data.</text>
</comment>
<dbReference type="AlphaFoldDB" id="A0A073HZ19"/>